<organism evidence="2 3">
    <name type="scientific">Pycnoporus cinnabarinus</name>
    <name type="common">Cinnabar-red polypore</name>
    <name type="synonym">Trametes cinnabarina</name>
    <dbReference type="NCBI Taxonomy" id="5643"/>
    <lineage>
        <taxon>Eukaryota</taxon>
        <taxon>Fungi</taxon>
        <taxon>Dikarya</taxon>
        <taxon>Basidiomycota</taxon>
        <taxon>Agaricomycotina</taxon>
        <taxon>Agaricomycetes</taxon>
        <taxon>Polyporales</taxon>
        <taxon>Polyporaceae</taxon>
        <taxon>Trametes</taxon>
    </lineage>
</organism>
<evidence type="ECO:0000313" key="3">
    <source>
        <dbReference type="Proteomes" id="UP000029665"/>
    </source>
</evidence>
<proteinExistence type="predicted"/>
<gene>
    <name evidence="2" type="ORF">BN946_scf185008.g105</name>
</gene>
<dbReference type="Proteomes" id="UP000029665">
    <property type="component" value="Unassembled WGS sequence"/>
</dbReference>
<name>A0A060SFT1_PYCCI</name>
<accession>A0A060SFT1</accession>
<evidence type="ECO:0000256" key="1">
    <source>
        <dbReference type="SAM" id="MobiDB-lite"/>
    </source>
</evidence>
<comment type="caution">
    <text evidence="2">The sequence shown here is derived from an EMBL/GenBank/DDBJ whole genome shotgun (WGS) entry which is preliminary data.</text>
</comment>
<dbReference type="AlphaFoldDB" id="A0A060SFT1"/>
<dbReference type="HOGENOM" id="CLU_2387276_0_0_1"/>
<protein>
    <submittedName>
        <fullName evidence="2">Uncharacterized protein</fullName>
    </submittedName>
</protein>
<keyword evidence="3" id="KW-1185">Reference proteome</keyword>
<reference evidence="2" key="1">
    <citation type="submission" date="2014-01" db="EMBL/GenBank/DDBJ databases">
        <title>The genome of the white-rot fungus Pycnoporus cinnabarinus: a basidiomycete model with a versatile arsenal for lignocellulosic biomass breakdown.</title>
        <authorList>
            <person name="Levasseur A."/>
            <person name="Lomascolo A."/>
            <person name="Ruiz-Duenas F.J."/>
            <person name="Uzan E."/>
            <person name="Piumi F."/>
            <person name="Kues U."/>
            <person name="Ram A.F.J."/>
            <person name="Murat C."/>
            <person name="Haon M."/>
            <person name="Benoit I."/>
            <person name="Arfi Y."/>
            <person name="Chevret D."/>
            <person name="Drula E."/>
            <person name="Kwon M.J."/>
            <person name="Gouret P."/>
            <person name="Lesage-Meessen L."/>
            <person name="Lombard V."/>
            <person name="Mariette J."/>
            <person name="Noirot C."/>
            <person name="Park J."/>
            <person name="Patyshakuliyeva A."/>
            <person name="Wieneger R.A.B."/>
            <person name="Wosten H.A.B."/>
            <person name="Martin F."/>
            <person name="Coutinho P.M."/>
            <person name="de Vries R."/>
            <person name="Martinez A.T."/>
            <person name="Klopp C."/>
            <person name="Pontarotti P."/>
            <person name="Henrissat B."/>
            <person name="Record E."/>
        </authorList>
    </citation>
    <scope>NUCLEOTIDE SEQUENCE [LARGE SCALE GENOMIC DNA]</scope>
    <source>
        <strain evidence="2">BRFM137</strain>
    </source>
</reference>
<dbReference type="EMBL" id="CCBP010000120">
    <property type="protein sequence ID" value="CDO73342.1"/>
    <property type="molecule type" value="Genomic_DNA"/>
</dbReference>
<feature type="region of interest" description="Disordered" evidence="1">
    <location>
        <begin position="1"/>
        <end position="31"/>
    </location>
</feature>
<sequence length="94" mass="10087">MPRASSALSRRRLHATAHMSSSRKDEKQESAFLSSATASTISYYIAAARTGRVSSTAMKLGSERGQPGAEADSEEAVEHCSGFLELDIRLPSEV</sequence>
<evidence type="ECO:0000313" key="2">
    <source>
        <dbReference type="EMBL" id="CDO73342.1"/>
    </source>
</evidence>